<name>A0AAJ1M915_LIMMU</name>
<dbReference type="PANTHER" id="PTHR35790">
    <property type="entry name" value="HTH-TYPE TRANSCRIPTIONAL REGULATOR PCHR"/>
    <property type="match status" value="1"/>
</dbReference>
<evidence type="ECO:0000256" key="2">
    <source>
        <dbReference type="ARBA" id="ARBA00023125"/>
    </source>
</evidence>
<dbReference type="PROSITE" id="PS50995">
    <property type="entry name" value="HTH_MARR_2"/>
    <property type="match status" value="1"/>
</dbReference>
<dbReference type="GO" id="GO:0003677">
    <property type="term" value="F:DNA binding"/>
    <property type="evidence" value="ECO:0007669"/>
    <property type="project" value="UniProtKB-KW"/>
</dbReference>
<evidence type="ECO:0000256" key="1">
    <source>
        <dbReference type="ARBA" id="ARBA00023015"/>
    </source>
</evidence>
<dbReference type="GO" id="GO:0003700">
    <property type="term" value="F:DNA-binding transcription factor activity"/>
    <property type="evidence" value="ECO:0007669"/>
    <property type="project" value="InterPro"/>
</dbReference>
<evidence type="ECO:0000313" key="5">
    <source>
        <dbReference type="EMBL" id="MDC2827444.1"/>
    </source>
</evidence>
<dbReference type="RefSeq" id="WP_048345812.1">
    <property type="nucleotide sequence ID" value="NZ_CABMGR010000012.1"/>
</dbReference>
<keyword evidence="1" id="KW-0805">Transcription regulation</keyword>
<evidence type="ECO:0000256" key="3">
    <source>
        <dbReference type="ARBA" id="ARBA00023163"/>
    </source>
</evidence>
<gene>
    <name evidence="5" type="ORF">PO158_03985</name>
</gene>
<keyword evidence="2 5" id="KW-0238">DNA-binding</keyword>
<dbReference type="PANTHER" id="PTHR35790:SF4">
    <property type="entry name" value="HTH-TYPE TRANSCRIPTIONAL REGULATOR PCHR"/>
    <property type="match status" value="1"/>
</dbReference>
<accession>A0AAJ1M915</accession>
<organism evidence="5 6">
    <name type="scientific">Limosilactobacillus mucosae</name>
    <name type="common">Lactobacillus mucosae</name>
    <dbReference type="NCBI Taxonomy" id="97478"/>
    <lineage>
        <taxon>Bacteria</taxon>
        <taxon>Bacillati</taxon>
        <taxon>Bacillota</taxon>
        <taxon>Bacilli</taxon>
        <taxon>Lactobacillales</taxon>
        <taxon>Lactobacillaceae</taxon>
        <taxon>Limosilactobacillus</taxon>
    </lineage>
</organism>
<dbReference type="SUPFAM" id="SSF46785">
    <property type="entry name" value="Winged helix' DNA-binding domain"/>
    <property type="match status" value="1"/>
</dbReference>
<dbReference type="Pfam" id="PF13463">
    <property type="entry name" value="HTH_27"/>
    <property type="match status" value="1"/>
</dbReference>
<protein>
    <submittedName>
        <fullName evidence="5">Winged helix DNA-binding protein</fullName>
    </submittedName>
</protein>
<dbReference type="AlphaFoldDB" id="A0AAJ1M915"/>
<comment type="caution">
    <text evidence="5">The sequence shown here is derived from an EMBL/GenBank/DDBJ whole genome shotgun (WGS) entry which is preliminary data.</text>
</comment>
<dbReference type="InterPro" id="IPR000835">
    <property type="entry name" value="HTH_MarR-typ"/>
</dbReference>
<evidence type="ECO:0000313" key="6">
    <source>
        <dbReference type="Proteomes" id="UP001218021"/>
    </source>
</evidence>
<dbReference type="InterPro" id="IPR036390">
    <property type="entry name" value="WH_DNA-bd_sf"/>
</dbReference>
<dbReference type="Gene3D" id="1.10.10.10">
    <property type="entry name" value="Winged helix-like DNA-binding domain superfamily/Winged helix DNA-binding domain"/>
    <property type="match status" value="1"/>
</dbReference>
<dbReference type="InterPro" id="IPR052067">
    <property type="entry name" value="Metal_resp_HTH_trans_reg"/>
</dbReference>
<dbReference type="Proteomes" id="UP001218021">
    <property type="component" value="Unassembled WGS sequence"/>
</dbReference>
<keyword evidence="3" id="KW-0804">Transcription</keyword>
<proteinExistence type="predicted"/>
<feature type="domain" description="HTH marR-type" evidence="4">
    <location>
        <begin position="1"/>
        <end position="159"/>
    </location>
</feature>
<evidence type="ECO:0000259" key="4">
    <source>
        <dbReference type="PROSITE" id="PS50995"/>
    </source>
</evidence>
<reference evidence="5" key="1">
    <citation type="submission" date="2023-01" db="EMBL/GenBank/DDBJ databases">
        <title>Genome analysis of 13 Lactobacillus isolated from gut of wild boar.</title>
        <authorList>
            <person name="Papp P."/>
            <person name="Libisch B."/>
            <person name="Nagy T."/>
            <person name="Olasz F."/>
        </authorList>
    </citation>
    <scope>NUCLEOTIDE SEQUENCE</scope>
    <source>
        <strain evidence="5">F108</strain>
    </source>
</reference>
<dbReference type="InterPro" id="IPR036388">
    <property type="entry name" value="WH-like_DNA-bd_sf"/>
</dbReference>
<dbReference type="EMBL" id="JAQOND010000011">
    <property type="protein sequence ID" value="MDC2827444.1"/>
    <property type="molecule type" value="Genomic_DNA"/>
</dbReference>
<dbReference type="SMART" id="SM00347">
    <property type="entry name" value="HTH_MARR"/>
    <property type="match status" value="1"/>
</dbReference>
<sequence length="159" mass="18411">MTEIVEIERAARDFDHHAEMLRRQILDQLIADQLDDFSKEQVQQLAKHRFSHSEMRLLSYVKAAGSEAAYQRLTKDLDISQGMISRYVKRLAELGLLERYHKENDKKAVYLRLTSTGSIVADMHKQMHEKENEHYAAILAELPAEHIANALEVLKKLTL</sequence>